<dbReference type="EMBL" id="CAJNDS010002432">
    <property type="protein sequence ID" value="CAE7471341.1"/>
    <property type="molecule type" value="Genomic_DNA"/>
</dbReference>
<sequence>MRLGVGTARSWPRSGSNLQRSWKARLRWPKWTQPRRKDWRTSGRSKDTPR</sequence>
<reference evidence="1" key="1">
    <citation type="submission" date="2021-02" db="EMBL/GenBank/DDBJ databases">
        <authorList>
            <person name="Dougan E. K."/>
            <person name="Rhodes N."/>
            <person name="Thang M."/>
            <person name="Chan C."/>
        </authorList>
    </citation>
    <scope>NUCLEOTIDE SEQUENCE</scope>
</reference>
<keyword evidence="2" id="KW-1185">Reference proteome</keyword>
<accession>A0A812SAX3</accession>
<evidence type="ECO:0000313" key="2">
    <source>
        <dbReference type="Proteomes" id="UP000604046"/>
    </source>
</evidence>
<dbReference type="Proteomes" id="UP000604046">
    <property type="component" value="Unassembled WGS sequence"/>
</dbReference>
<gene>
    <name evidence="1" type="ORF">SNAT2548_LOCUS26463</name>
</gene>
<organism evidence="1 2">
    <name type="scientific">Symbiodinium natans</name>
    <dbReference type="NCBI Taxonomy" id="878477"/>
    <lineage>
        <taxon>Eukaryota</taxon>
        <taxon>Sar</taxon>
        <taxon>Alveolata</taxon>
        <taxon>Dinophyceae</taxon>
        <taxon>Suessiales</taxon>
        <taxon>Symbiodiniaceae</taxon>
        <taxon>Symbiodinium</taxon>
    </lineage>
</organism>
<evidence type="ECO:0000313" key="1">
    <source>
        <dbReference type="EMBL" id="CAE7471341.1"/>
    </source>
</evidence>
<comment type="caution">
    <text evidence="1">The sequence shown here is derived from an EMBL/GenBank/DDBJ whole genome shotgun (WGS) entry which is preliminary data.</text>
</comment>
<proteinExistence type="predicted"/>
<dbReference type="AlphaFoldDB" id="A0A812SAX3"/>
<protein>
    <submittedName>
        <fullName evidence="1">Uncharacterized protein</fullName>
    </submittedName>
</protein>
<name>A0A812SAX3_9DINO</name>